<proteinExistence type="predicted"/>
<organism evidence="1 2">
    <name type="scientific">Bauhinia variegata</name>
    <name type="common">Purple orchid tree</name>
    <name type="synonym">Phanera variegata</name>
    <dbReference type="NCBI Taxonomy" id="167791"/>
    <lineage>
        <taxon>Eukaryota</taxon>
        <taxon>Viridiplantae</taxon>
        <taxon>Streptophyta</taxon>
        <taxon>Embryophyta</taxon>
        <taxon>Tracheophyta</taxon>
        <taxon>Spermatophyta</taxon>
        <taxon>Magnoliopsida</taxon>
        <taxon>eudicotyledons</taxon>
        <taxon>Gunneridae</taxon>
        <taxon>Pentapetalae</taxon>
        <taxon>rosids</taxon>
        <taxon>fabids</taxon>
        <taxon>Fabales</taxon>
        <taxon>Fabaceae</taxon>
        <taxon>Cercidoideae</taxon>
        <taxon>Cercideae</taxon>
        <taxon>Bauhiniinae</taxon>
        <taxon>Bauhinia</taxon>
    </lineage>
</organism>
<dbReference type="EMBL" id="CM039437">
    <property type="protein sequence ID" value="KAI4306678.1"/>
    <property type="molecule type" value="Genomic_DNA"/>
</dbReference>
<evidence type="ECO:0000313" key="1">
    <source>
        <dbReference type="EMBL" id="KAI4306678.1"/>
    </source>
</evidence>
<dbReference type="Proteomes" id="UP000828941">
    <property type="component" value="Chromosome 12"/>
</dbReference>
<keyword evidence="2" id="KW-1185">Reference proteome</keyword>
<comment type="caution">
    <text evidence="1">The sequence shown here is derived from an EMBL/GenBank/DDBJ whole genome shotgun (WGS) entry which is preliminary data.</text>
</comment>
<protein>
    <submittedName>
        <fullName evidence="1">Uncharacterized protein</fullName>
    </submittedName>
</protein>
<gene>
    <name evidence="1" type="ORF">L6164_029935</name>
</gene>
<accession>A0ACB9LAV1</accession>
<evidence type="ECO:0000313" key="2">
    <source>
        <dbReference type="Proteomes" id="UP000828941"/>
    </source>
</evidence>
<name>A0ACB9LAV1_BAUVA</name>
<reference evidence="1 2" key="1">
    <citation type="journal article" date="2022" name="DNA Res.">
        <title>Chromosomal-level genome assembly of the orchid tree Bauhinia variegata (Leguminosae; Cercidoideae) supports the allotetraploid origin hypothesis of Bauhinia.</title>
        <authorList>
            <person name="Zhong Y."/>
            <person name="Chen Y."/>
            <person name="Zheng D."/>
            <person name="Pang J."/>
            <person name="Liu Y."/>
            <person name="Luo S."/>
            <person name="Meng S."/>
            <person name="Qian L."/>
            <person name="Wei D."/>
            <person name="Dai S."/>
            <person name="Zhou R."/>
        </authorList>
    </citation>
    <scope>NUCLEOTIDE SEQUENCE [LARGE SCALE GENOMIC DNA]</scope>
    <source>
        <strain evidence="1">BV-YZ2020</strain>
    </source>
</reference>
<sequence length="112" mass="12990">MALKIRASMGKKPFFRGEKKRQRVQHNNIYNIKLTFKRGDIHLQIFISPAHMPSSLDRFLVSFNQWAGVLSLFGLDFIIFVYVFGGESFFPPSLYLFFSPILMSPLSENKIN</sequence>